<dbReference type="AlphaFoldDB" id="C1GUA9"/>
<dbReference type="OrthoDB" id="4183279at2759"/>
<dbReference type="OMA" id="AMYMNWR"/>
<dbReference type="RefSeq" id="XP_002796216.2">
    <property type="nucleotide sequence ID" value="XM_002796170.2"/>
</dbReference>
<keyword evidence="3" id="KW-1185">Reference proteome</keyword>
<gene>
    <name evidence="2" type="ORF">PAAG_02104</name>
</gene>
<dbReference type="KEGG" id="pbl:PAAG_02104"/>
<name>C1GUA9_PARBA</name>
<evidence type="ECO:0000256" key="1">
    <source>
        <dbReference type="SAM" id="MobiDB-lite"/>
    </source>
</evidence>
<organism evidence="2 3">
    <name type="scientific">Paracoccidioides lutzii (strain ATCC MYA-826 / Pb01)</name>
    <name type="common">Paracoccidioides brasiliensis</name>
    <dbReference type="NCBI Taxonomy" id="502779"/>
    <lineage>
        <taxon>Eukaryota</taxon>
        <taxon>Fungi</taxon>
        <taxon>Dikarya</taxon>
        <taxon>Ascomycota</taxon>
        <taxon>Pezizomycotina</taxon>
        <taxon>Eurotiomycetes</taxon>
        <taxon>Eurotiomycetidae</taxon>
        <taxon>Onygenales</taxon>
        <taxon>Ajellomycetaceae</taxon>
        <taxon>Paracoccidioides</taxon>
    </lineage>
</organism>
<dbReference type="Proteomes" id="UP000002059">
    <property type="component" value="Partially assembled WGS sequence"/>
</dbReference>
<dbReference type="eggNOG" id="ENOG502RAK3">
    <property type="taxonomic scope" value="Eukaryota"/>
</dbReference>
<feature type="region of interest" description="Disordered" evidence="1">
    <location>
        <begin position="1"/>
        <end position="27"/>
    </location>
</feature>
<dbReference type="GeneID" id="9099602"/>
<dbReference type="EMBL" id="KN293995">
    <property type="protein sequence ID" value="EEH39915.2"/>
    <property type="molecule type" value="Genomic_DNA"/>
</dbReference>
<dbReference type="HOGENOM" id="CLU_1448137_0_0_1"/>
<evidence type="ECO:0000313" key="3">
    <source>
        <dbReference type="Proteomes" id="UP000002059"/>
    </source>
</evidence>
<protein>
    <submittedName>
        <fullName evidence="2">Uncharacterized protein</fullName>
    </submittedName>
</protein>
<sequence length="187" mass="21511">MVSIKEKFRSESSYMGQPSEPQHPSTLRKRLSLGDLLSLTRHSNTATIMANAPTEPSAPEHNKPSIVDFLEHISQILCRDAHRSSSQPFDELPRDANKLEGIMNYHLGQLDRLRLELDLQNETIERLSRTLTPEDLEHTAQKLLARVRVARNSRNLLAPFMGFHLREIKRIIELRWKMSGKDELPTL</sequence>
<evidence type="ECO:0000313" key="2">
    <source>
        <dbReference type="EMBL" id="EEH39915.2"/>
    </source>
</evidence>
<accession>C1GUA9</accession>
<reference evidence="2 3" key="1">
    <citation type="journal article" date="2011" name="PLoS Genet.">
        <title>Comparative genomic analysis of human fungal pathogens causing paracoccidioidomycosis.</title>
        <authorList>
            <person name="Desjardins C.A."/>
            <person name="Champion M.D."/>
            <person name="Holder J.W."/>
            <person name="Muszewska A."/>
            <person name="Goldberg J."/>
            <person name="Bailao A.M."/>
            <person name="Brigido M.M."/>
            <person name="Ferreira M.E."/>
            <person name="Garcia A.M."/>
            <person name="Grynberg M."/>
            <person name="Gujja S."/>
            <person name="Heiman D.I."/>
            <person name="Henn M.R."/>
            <person name="Kodira C.D."/>
            <person name="Leon-Narvaez H."/>
            <person name="Longo L.V."/>
            <person name="Ma L.J."/>
            <person name="Malavazi I."/>
            <person name="Matsuo A.L."/>
            <person name="Morais F.V."/>
            <person name="Pereira M."/>
            <person name="Rodriguez-Brito S."/>
            <person name="Sakthikumar S."/>
            <person name="Salem-Izacc S.M."/>
            <person name="Sykes S.M."/>
            <person name="Teixeira M.M."/>
            <person name="Vallejo M.C."/>
            <person name="Walter M.E."/>
            <person name="Yandava C."/>
            <person name="Young S."/>
            <person name="Zeng Q."/>
            <person name="Zucker J."/>
            <person name="Felipe M.S."/>
            <person name="Goldman G.H."/>
            <person name="Haas B.J."/>
            <person name="McEwen J.G."/>
            <person name="Nino-Vega G."/>
            <person name="Puccia R."/>
            <person name="San-Blas G."/>
            <person name="Soares C.M."/>
            <person name="Birren B.W."/>
            <person name="Cuomo C.A."/>
        </authorList>
    </citation>
    <scope>NUCLEOTIDE SEQUENCE [LARGE SCALE GENOMIC DNA]</scope>
    <source>
        <strain evidence="3">ATCC MYA-826 / Pb01</strain>
    </source>
</reference>
<proteinExistence type="predicted"/>
<feature type="compositionally biased region" description="Polar residues" evidence="1">
    <location>
        <begin position="11"/>
        <end position="25"/>
    </location>
</feature>
<feature type="compositionally biased region" description="Basic and acidic residues" evidence="1">
    <location>
        <begin position="1"/>
        <end position="10"/>
    </location>
</feature>
<dbReference type="VEuPathDB" id="FungiDB:PAAG_02104"/>